<dbReference type="Gene3D" id="3.40.50.300">
    <property type="entry name" value="P-loop containing nucleotide triphosphate hydrolases"/>
    <property type="match status" value="1"/>
</dbReference>
<dbReference type="PANTHER" id="PTHR43820">
    <property type="entry name" value="HIGH-AFFINITY BRANCHED-CHAIN AMINO ACID TRANSPORT ATP-BINDING PROTEIN LIVF"/>
    <property type="match status" value="1"/>
</dbReference>
<dbReference type="AlphaFoldDB" id="A0A7Y0L4Y0"/>
<accession>A0A7Y0L4Y0</accession>
<dbReference type="Pfam" id="PF00005">
    <property type="entry name" value="ABC_tran"/>
    <property type="match status" value="1"/>
</dbReference>
<evidence type="ECO:0000256" key="4">
    <source>
        <dbReference type="ARBA" id="ARBA00022840"/>
    </source>
</evidence>
<dbReference type="Proteomes" id="UP000533476">
    <property type="component" value="Unassembled WGS sequence"/>
</dbReference>
<keyword evidence="3" id="KW-0547">Nucleotide-binding</keyword>
<evidence type="ECO:0000256" key="2">
    <source>
        <dbReference type="ARBA" id="ARBA00022448"/>
    </source>
</evidence>
<dbReference type="EMBL" id="JABBVZ010000031">
    <property type="protein sequence ID" value="NMP22781.1"/>
    <property type="molecule type" value="Genomic_DNA"/>
</dbReference>
<keyword evidence="2" id="KW-0813">Transport</keyword>
<sequence length="237" mass="26088">MDALLKAEGMNTGYDQLQILWDAALEVKAGERVVVLGSNGAGKTTLLKSLVGLLPLWSGTVEFDGQPVHRLRIDGRVRRGMAYMSEVGIIADLSVEDNLRIGGYFSSREKLKSKMEAMFEEFPILKERRQEAAASLSGGQRKMLAAARALMGDPKLLIMDEPSAGLSPLLVTEILNLVKSLEGRNIAFLIAEQNIKFLEVATRVYVLDSGRMIFNGTVDELQRNDAIRRAYFGVDAV</sequence>
<dbReference type="PROSITE" id="PS50893">
    <property type="entry name" value="ABC_TRANSPORTER_2"/>
    <property type="match status" value="1"/>
</dbReference>
<dbReference type="GO" id="GO:0005524">
    <property type="term" value="F:ATP binding"/>
    <property type="evidence" value="ECO:0007669"/>
    <property type="project" value="UniProtKB-KW"/>
</dbReference>
<evidence type="ECO:0000256" key="5">
    <source>
        <dbReference type="ARBA" id="ARBA00022970"/>
    </source>
</evidence>
<dbReference type="GO" id="GO:0015807">
    <property type="term" value="P:L-amino acid transport"/>
    <property type="evidence" value="ECO:0007669"/>
    <property type="project" value="TreeGrafter"/>
</dbReference>
<dbReference type="InterPro" id="IPR003439">
    <property type="entry name" value="ABC_transporter-like_ATP-bd"/>
</dbReference>
<name>A0A7Y0L4Y0_9FIRM</name>
<keyword evidence="5" id="KW-0029">Amino-acid transport</keyword>
<feature type="domain" description="ABC transporter" evidence="6">
    <location>
        <begin position="5"/>
        <end position="234"/>
    </location>
</feature>
<dbReference type="GO" id="GO:0015658">
    <property type="term" value="F:branched-chain amino acid transmembrane transporter activity"/>
    <property type="evidence" value="ECO:0007669"/>
    <property type="project" value="TreeGrafter"/>
</dbReference>
<evidence type="ECO:0000259" key="6">
    <source>
        <dbReference type="PROSITE" id="PS50893"/>
    </source>
</evidence>
<protein>
    <submittedName>
        <fullName evidence="7">ABC transporter ATP-binding protein</fullName>
    </submittedName>
</protein>
<comment type="caution">
    <text evidence="7">The sequence shown here is derived from an EMBL/GenBank/DDBJ whole genome shotgun (WGS) entry which is preliminary data.</text>
</comment>
<keyword evidence="4 7" id="KW-0067">ATP-binding</keyword>
<evidence type="ECO:0000313" key="7">
    <source>
        <dbReference type="EMBL" id="NMP22781.1"/>
    </source>
</evidence>
<dbReference type="SMART" id="SM00382">
    <property type="entry name" value="AAA"/>
    <property type="match status" value="1"/>
</dbReference>
<dbReference type="PANTHER" id="PTHR43820:SF7">
    <property type="entry name" value="BRANCHED-CHAIN AMINO ACID TRANSPORT ATP-BINDING PROTEIN LIVF-RELATED"/>
    <property type="match status" value="1"/>
</dbReference>
<dbReference type="InterPro" id="IPR027417">
    <property type="entry name" value="P-loop_NTPase"/>
</dbReference>
<evidence type="ECO:0000313" key="8">
    <source>
        <dbReference type="Proteomes" id="UP000533476"/>
    </source>
</evidence>
<dbReference type="InterPro" id="IPR003593">
    <property type="entry name" value="AAA+_ATPase"/>
</dbReference>
<keyword evidence="8" id="KW-1185">Reference proteome</keyword>
<dbReference type="SUPFAM" id="SSF52540">
    <property type="entry name" value="P-loop containing nucleoside triphosphate hydrolases"/>
    <property type="match status" value="1"/>
</dbReference>
<evidence type="ECO:0000256" key="1">
    <source>
        <dbReference type="ARBA" id="ARBA00005417"/>
    </source>
</evidence>
<dbReference type="InterPro" id="IPR052156">
    <property type="entry name" value="BCAA_Transport_ATP-bd_LivF"/>
</dbReference>
<dbReference type="GO" id="GO:0016887">
    <property type="term" value="F:ATP hydrolysis activity"/>
    <property type="evidence" value="ECO:0007669"/>
    <property type="project" value="InterPro"/>
</dbReference>
<dbReference type="CDD" id="cd03224">
    <property type="entry name" value="ABC_TM1139_LivF_branched"/>
    <property type="match status" value="1"/>
</dbReference>
<dbReference type="RefSeq" id="WP_169099432.1">
    <property type="nucleotide sequence ID" value="NZ_JABBVZ010000031.1"/>
</dbReference>
<evidence type="ECO:0000256" key="3">
    <source>
        <dbReference type="ARBA" id="ARBA00022741"/>
    </source>
</evidence>
<proteinExistence type="inferred from homology"/>
<gene>
    <name evidence="7" type="ORF">HIJ39_10510</name>
</gene>
<comment type="similarity">
    <text evidence="1">Belongs to the ABC transporter superfamily.</text>
</comment>
<organism evidence="7 8">
    <name type="scientific">Sulfobacillus harzensis</name>
    <dbReference type="NCBI Taxonomy" id="2729629"/>
    <lineage>
        <taxon>Bacteria</taxon>
        <taxon>Bacillati</taxon>
        <taxon>Bacillota</taxon>
        <taxon>Clostridia</taxon>
        <taxon>Eubacteriales</taxon>
        <taxon>Clostridiales Family XVII. Incertae Sedis</taxon>
        <taxon>Sulfobacillus</taxon>
    </lineage>
</organism>
<reference evidence="7 8" key="1">
    <citation type="submission" date="2020-04" db="EMBL/GenBank/DDBJ databases">
        <authorList>
            <person name="Zhang R."/>
            <person name="Schippers A."/>
        </authorList>
    </citation>
    <scope>NUCLEOTIDE SEQUENCE [LARGE SCALE GENOMIC DNA]</scope>
    <source>
        <strain evidence="7 8">DSM 109850</strain>
    </source>
</reference>